<evidence type="ECO:0000313" key="4">
    <source>
        <dbReference type="EMBL" id="MDP9862421.1"/>
    </source>
</evidence>
<dbReference type="InterPro" id="IPR009057">
    <property type="entry name" value="Homeodomain-like_sf"/>
</dbReference>
<name>A0ABT9QZL5_9ACTN</name>
<evidence type="ECO:0000259" key="3">
    <source>
        <dbReference type="PROSITE" id="PS50977"/>
    </source>
</evidence>
<dbReference type="InterPro" id="IPR001647">
    <property type="entry name" value="HTH_TetR"/>
</dbReference>
<dbReference type="Gene3D" id="1.10.357.10">
    <property type="entry name" value="Tetracycline Repressor, domain 2"/>
    <property type="match status" value="1"/>
</dbReference>
<dbReference type="EMBL" id="JAUSRB010000001">
    <property type="protein sequence ID" value="MDP9862421.1"/>
    <property type="molecule type" value="Genomic_DNA"/>
</dbReference>
<protein>
    <submittedName>
        <fullName evidence="4">AcrR family transcriptional regulator</fullName>
    </submittedName>
</protein>
<evidence type="ECO:0000313" key="5">
    <source>
        <dbReference type="Proteomes" id="UP001230426"/>
    </source>
</evidence>
<evidence type="ECO:0000256" key="1">
    <source>
        <dbReference type="ARBA" id="ARBA00023125"/>
    </source>
</evidence>
<keyword evidence="5" id="KW-1185">Reference proteome</keyword>
<organism evidence="4 5">
    <name type="scientific">Streptosporangium brasiliense</name>
    <dbReference type="NCBI Taxonomy" id="47480"/>
    <lineage>
        <taxon>Bacteria</taxon>
        <taxon>Bacillati</taxon>
        <taxon>Actinomycetota</taxon>
        <taxon>Actinomycetes</taxon>
        <taxon>Streptosporangiales</taxon>
        <taxon>Streptosporangiaceae</taxon>
        <taxon>Streptosporangium</taxon>
    </lineage>
</organism>
<reference evidence="4 5" key="1">
    <citation type="submission" date="2023-07" db="EMBL/GenBank/DDBJ databases">
        <title>Sequencing the genomes of 1000 actinobacteria strains.</title>
        <authorList>
            <person name="Klenk H.-P."/>
        </authorList>
    </citation>
    <scope>NUCLEOTIDE SEQUENCE [LARGE SCALE GENOMIC DNA]</scope>
    <source>
        <strain evidence="4 5">DSM 44109</strain>
    </source>
</reference>
<dbReference type="PROSITE" id="PS50977">
    <property type="entry name" value="HTH_TETR_2"/>
    <property type="match status" value="1"/>
</dbReference>
<dbReference type="SUPFAM" id="SSF46689">
    <property type="entry name" value="Homeodomain-like"/>
    <property type="match status" value="1"/>
</dbReference>
<accession>A0ABT9QZL5</accession>
<comment type="caution">
    <text evidence="4">The sequence shown here is derived from an EMBL/GenBank/DDBJ whole genome shotgun (WGS) entry which is preliminary data.</text>
</comment>
<sequence length="184" mass="20314">MASRHDWLEEGLGVLGEEGAPALTVELLCGRLGLTKGSFYHHFKGMAGFKTELLRHFAAQHTTRYIDAVEHTGGSVRARLDRLLELVLADEKGSGDPEPAIRAWALQDTEVRATQELVDRLRIDYLRSLWHEAGGAEADALPMARMLYLILIGAGQIAPPVPAEELRDVYELAMRLMPDDGKDG</sequence>
<keyword evidence="1 2" id="KW-0238">DNA-binding</keyword>
<proteinExistence type="predicted"/>
<feature type="DNA-binding region" description="H-T-H motif" evidence="2">
    <location>
        <begin position="24"/>
        <end position="43"/>
    </location>
</feature>
<dbReference type="Proteomes" id="UP001230426">
    <property type="component" value="Unassembled WGS sequence"/>
</dbReference>
<gene>
    <name evidence="4" type="ORF">J2S55_001680</name>
</gene>
<feature type="domain" description="HTH tetR-type" evidence="3">
    <location>
        <begin position="1"/>
        <end position="61"/>
    </location>
</feature>
<dbReference type="RefSeq" id="WP_306858472.1">
    <property type="nucleotide sequence ID" value="NZ_JAUSRB010000001.1"/>
</dbReference>
<dbReference type="Pfam" id="PF00440">
    <property type="entry name" value="TetR_N"/>
    <property type="match status" value="1"/>
</dbReference>
<evidence type="ECO:0000256" key="2">
    <source>
        <dbReference type="PROSITE-ProRule" id="PRU00335"/>
    </source>
</evidence>